<dbReference type="InterPro" id="IPR050351">
    <property type="entry name" value="BphY/WalK/GraS-like"/>
</dbReference>
<dbReference type="PANTHER" id="PTHR45453:SF2">
    <property type="entry name" value="HISTIDINE KINASE"/>
    <property type="match status" value="1"/>
</dbReference>
<organism evidence="13 14">
    <name type="scientific">Campylobacter subantarcticus LMG 24374</name>
    <dbReference type="NCBI Taxonomy" id="1388751"/>
    <lineage>
        <taxon>Bacteria</taxon>
        <taxon>Pseudomonadati</taxon>
        <taxon>Campylobacterota</taxon>
        <taxon>Epsilonproteobacteria</taxon>
        <taxon>Campylobacterales</taxon>
        <taxon>Campylobacteraceae</taxon>
        <taxon>Campylobacter</taxon>
    </lineage>
</organism>
<dbReference type="Proteomes" id="UP000031135">
    <property type="component" value="Chromosome"/>
</dbReference>
<accession>A0A0A8H9Q3</accession>
<evidence type="ECO:0000256" key="2">
    <source>
        <dbReference type="ARBA" id="ARBA00004651"/>
    </source>
</evidence>
<keyword evidence="10 11" id="KW-0472">Membrane</keyword>
<evidence type="ECO:0000256" key="3">
    <source>
        <dbReference type="ARBA" id="ARBA00012438"/>
    </source>
</evidence>
<dbReference type="InterPro" id="IPR005467">
    <property type="entry name" value="His_kinase_dom"/>
</dbReference>
<evidence type="ECO:0000256" key="6">
    <source>
        <dbReference type="ARBA" id="ARBA00022679"/>
    </source>
</evidence>
<dbReference type="GO" id="GO:0004721">
    <property type="term" value="F:phosphoprotein phosphatase activity"/>
    <property type="evidence" value="ECO:0007669"/>
    <property type="project" value="TreeGrafter"/>
</dbReference>
<evidence type="ECO:0000256" key="10">
    <source>
        <dbReference type="ARBA" id="ARBA00023136"/>
    </source>
</evidence>
<dbReference type="CDD" id="cd00075">
    <property type="entry name" value="HATPase"/>
    <property type="match status" value="1"/>
</dbReference>
<dbReference type="Gene3D" id="1.10.287.130">
    <property type="match status" value="1"/>
</dbReference>
<dbReference type="InterPro" id="IPR003594">
    <property type="entry name" value="HATPase_dom"/>
</dbReference>
<sequence length="429" mass="50956">MLKIRNFFALFFICFCIFFIGLFYFVNEQYINNTIKSTYEQKLKTLNDTLKFSIIKTLNTNNIQEFSQQTRADFIIKKDGKTISSLDDFDFFKNQFNADFTHEFFNNKEIYYKAYQYEGYKYIIIVYPKINAKIQDFWIKNILIFLLFLAVLTAIYIFIFNFFKKYFQELLLFIKNIKSQSEFHFTKNFFYDLNSLNLRLLKIKKLFYEKELQNKKQAKKIKMKNTQLSNLISAISHELKNPLSVINLSLQSLEKEHNDETMRKFMLEKIHKQSIKINQLTHKLNFVFNLNITSLNEENFDLYALSKNIVENFNESRIKIQGEQTFIKADSFLIEQVIINLISNALKYSQKDIFIEVKNQEFTIQDQGIGIEEKYLKLITKKFYKINTSQNNSFGLGLFLVKKILTLHKSSLKIQSSPQKGSVFSFSIG</sequence>
<evidence type="ECO:0000256" key="9">
    <source>
        <dbReference type="ARBA" id="ARBA00022989"/>
    </source>
</evidence>
<keyword evidence="5" id="KW-0597">Phosphoprotein</keyword>
<dbReference type="InterPro" id="IPR004358">
    <property type="entry name" value="Sig_transdc_His_kin-like_C"/>
</dbReference>
<protein>
    <recommendedName>
        <fullName evidence="3">histidine kinase</fullName>
        <ecNumber evidence="3">2.7.13.3</ecNumber>
    </recommendedName>
</protein>
<keyword evidence="9 11" id="KW-1133">Transmembrane helix</keyword>
<dbReference type="Pfam" id="PF02518">
    <property type="entry name" value="HATPase_c"/>
    <property type="match status" value="1"/>
</dbReference>
<keyword evidence="6" id="KW-0808">Transferase</keyword>
<proteinExistence type="predicted"/>
<dbReference type="Pfam" id="PF00512">
    <property type="entry name" value="HisKA"/>
    <property type="match status" value="1"/>
</dbReference>
<dbReference type="PANTHER" id="PTHR45453">
    <property type="entry name" value="PHOSPHATE REGULON SENSOR PROTEIN PHOR"/>
    <property type="match status" value="1"/>
</dbReference>
<evidence type="ECO:0000256" key="7">
    <source>
        <dbReference type="ARBA" id="ARBA00022692"/>
    </source>
</evidence>
<dbReference type="EMBL" id="CP007772">
    <property type="protein sequence ID" value="AJC90702.1"/>
    <property type="molecule type" value="Genomic_DNA"/>
</dbReference>
<dbReference type="SUPFAM" id="SSF55874">
    <property type="entry name" value="ATPase domain of HSP90 chaperone/DNA topoisomerase II/histidine kinase"/>
    <property type="match status" value="1"/>
</dbReference>
<dbReference type="PROSITE" id="PS50109">
    <property type="entry name" value="HIS_KIN"/>
    <property type="match status" value="1"/>
</dbReference>
<dbReference type="GO" id="GO:0005886">
    <property type="term" value="C:plasma membrane"/>
    <property type="evidence" value="ECO:0007669"/>
    <property type="project" value="UniProtKB-SubCell"/>
</dbReference>
<keyword evidence="4" id="KW-1003">Cell membrane</keyword>
<feature type="transmembrane region" description="Helical" evidence="11">
    <location>
        <begin position="142"/>
        <end position="163"/>
    </location>
</feature>
<evidence type="ECO:0000256" key="1">
    <source>
        <dbReference type="ARBA" id="ARBA00000085"/>
    </source>
</evidence>
<dbReference type="CDD" id="cd00082">
    <property type="entry name" value="HisKA"/>
    <property type="match status" value="1"/>
</dbReference>
<evidence type="ECO:0000256" key="11">
    <source>
        <dbReference type="SAM" id="Phobius"/>
    </source>
</evidence>
<evidence type="ECO:0000256" key="5">
    <source>
        <dbReference type="ARBA" id="ARBA00022553"/>
    </source>
</evidence>
<reference evidence="13 14" key="1">
    <citation type="journal article" date="2014" name="Genome Biol. Evol.">
        <title>Comparative Genomics of the Campylobacter lari Group.</title>
        <authorList>
            <person name="Miller W.G."/>
            <person name="Yee E."/>
            <person name="Chapman M.H."/>
            <person name="Smith T.P."/>
            <person name="Bono J.L."/>
            <person name="Huynh S."/>
            <person name="Parker C.T."/>
            <person name="Vandamme P."/>
            <person name="Luong K."/>
            <person name="Korlach J."/>
        </authorList>
    </citation>
    <scope>NUCLEOTIDE SEQUENCE [LARGE SCALE GENOMIC DNA]</scope>
    <source>
        <strain evidence="13 14">LMG 24374</strain>
    </source>
</reference>
<dbReference type="Gene3D" id="3.30.565.10">
    <property type="entry name" value="Histidine kinase-like ATPase, C-terminal domain"/>
    <property type="match status" value="1"/>
</dbReference>
<comment type="catalytic activity">
    <reaction evidence="1">
        <text>ATP + protein L-histidine = ADP + protein N-phospho-L-histidine.</text>
        <dbReference type="EC" id="2.7.13.3"/>
    </reaction>
</comment>
<evidence type="ECO:0000256" key="8">
    <source>
        <dbReference type="ARBA" id="ARBA00022777"/>
    </source>
</evidence>
<dbReference type="SMART" id="SM00388">
    <property type="entry name" value="HisKA"/>
    <property type="match status" value="1"/>
</dbReference>
<dbReference type="InterPro" id="IPR036097">
    <property type="entry name" value="HisK_dim/P_sf"/>
</dbReference>
<keyword evidence="8 13" id="KW-0418">Kinase</keyword>
<keyword evidence="7 11" id="KW-0812">Transmembrane</keyword>
<dbReference type="InterPro" id="IPR003661">
    <property type="entry name" value="HisK_dim/P_dom"/>
</dbReference>
<dbReference type="GO" id="GO:0000155">
    <property type="term" value="F:phosphorelay sensor kinase activity"/>
    <property type="evidence" value="ECO:0007669"/>
    <property type="project" value="InterPro"/>
</dbReference>
<dbReference type="OrthoDB" id="5377414at2"/>
<dbReference type="HOGENOM" id="CLU_000445_89_2_7"/>
<dbReference type="KEGG" id="csm:CSUB8521_0859"/>
<dbReference type="EC" id="2.7.13.3" evidence="3"/>
<feature type="transmembrane region" description="Helical" evidence="11">
    <location>
        <begin position="7"/>
        <end position="26"/>
    </location>
</feature>
<evidence type="ECO:0000313" key="14">
    <source>
        <dbReference type="Proteomes" id="UP000031135"/>
    </source>
</evidence>
<dbReference type="AlphaFoldDB" id="A0A0A8H9Q3"/>
<name>A0A0A8H9Q3_9BACT</name>
<dbReference type="SMART" id="SM00387">
    <property type="entry name" value="HATPase_c"/>
    <property type="match status" value="1"/>
</dbReference>
<dbReference type="SUPFAM" id="SSF47384">
    <property type="entry name" value="Homodimeric domain of signal transducing histidine kinase"/>
    <property type="match status" value="1"/>
</dbReference>
<dbReference type="InterPro" id="IPR036890">
    <property type="entry name" value="HATPase_C_sf"/>
</dbReference>
<evidence type="ECO:0000256" key="4">
    <source>
        <dbReference type="ARBA" id="ARBA00022475"/>
    </source>
</evidence>
<evidence type="ECO:0000313" key="13">
    <source>
        <dbReference type="EMBL" id="AJC90702.1"/>
    </source>
</evidence>
<feature type="domain" description="Histidine kinase" evidence="12">
    <location>
        <begin position="234"/>
        <end position="429"/>
    </location>
</feature>
<comment type="subcellular location">
    <subcellularLocation>
        <location evidence="2">Cell membrane</location>
        <topology evidence="2">Multi-pass membrane protein</topology>
    </subcellularLocation>
</comment>
<dbReference type="GO" id="GO:0016036">
    <property type="term" value="P:cellular response to phosphate starvation"/>
    <property type="evidence" value="ECO:0007669"/>
    <property type="project" value="TreeGrafter"/>
</dbReference>
<evidence type="ECO:0000259" key="12">
    <source>
        <dbReference type="PROSITE" id="PS50109"/>
    </source>
</evidence>
<gene>
    <name evidence="13" type="primary">phosS</name>
    <name evidence="13" type="ORF">CSUB8521_0859</name>
</gene>
<dbReference type="PRINTS" id="PR00344">
    <property type="entry name" value="BCTRLSENSOR"/>
</dbReference>